<keyword evidence="2" id="KW-0418">Kinase</keyword>
<evidence type="ECO:0000313" key="2">
    <source>
        <dbReference type="EMBL" id="KZT21586.1"/>
    </source>
</evidence>
<dbReference type="InterPro" id="IPR011009">
    <property type="entry name" value="Kinase-like_dom_sf"/>
</dbReference>
<sequence length="275" mass="30471">MTILREISIDFIEAEVTLTGTLSTIPIACQSFSDVYICKFNPGIPMASGQGAVKRYRITDINKRLFGEDLAERQLTHDIFFAAKLKHPNVAETFGHAFCPDGSPAIVMGWHEQGPAAEYLARYPTTSKTKILLDVIKGREYLHVNGVVHGDIRGDSILVDDDGNAVLAGLGQAELLGAPEVIVNNMRRTFPSDIWALGCTLFELLTGRKPYSGYRAVRVPVLMAQGIMPGRFGGDETDEVEQWRPIIEACWMSDPAQRPDIRILKQMVMDSLPEH</sequence>
<evidence type="ECO:0000313" key="3">
    <source>
        <dbReference type="Proteomes" id="UP000076761"/>
    </source>
</evidence>
<dbReference type="GO" id="GO:0007165">
    <property type="term" value="P:signal transduction"/>
    <property type="evidence" value="ECO:0007669"/>
    <property type="project" value="TreeGrafter"/>
</dbReference>
<keyword evidence="2" id="KW-0808">Transferase</keyword>
<dbReference type="GO" id="GO:0005737">
    <property type="term" value="C:cytoplasm"/>
    <property type="evidence" value="ECO:0007669"/>
    <property type="project" value="TreeGrafter"/>
</dbReference>
<dbReference type="InParanoid" id="A0A165PWF6"/>
<feature type="domain" description="Protein kinase" evidence="1">
    <location>
        <begin position="21"/>
        <end position="275"/>
    </location>
</feature>
<dbReference type="AlphaFoldDB" id="A0A165PWF6"/>
<dbReference type="GO" id="GO:0004672">
    <property type="term" value="F:protein kinase activity"/>
    <property type="evidence" value="ECO:0007669"/>
    <property type="project" value="InterPro"/>
</dbReference>
<gene>
    <name evidence="2" type="ORF">NEOLEDRAFT_1171888</name>
</gene>
<proteinExistence type="predicted"/>
<name>A0A165PWF6_9AGAM</name>
<protein>
    <submittedName>
        <fullName evidence="2">Kinase-like protein</fullName>
    </submittedName>
</protein>
<dbReference type="OrthoDB" id="4062651at2759"/>
<dbReference type="PANTHER" id="PTHR23257:SF963">
    <property type="entry name" value="AT08303P"/>
    <property type="match status" value="1"/>
</dbReference>
<reference evidence="2 3" key="1">
    <citation type="journal article" date="2016" name="Mol. Biol. Evol.">
        <title>Comparative Genomics of Early-Diverging Mushroom-Forming Fungi Provides Insights into the Origins of Lignocellulose Decay Capabilities.</title>
        <authorList>
            <person name="Nagy L.G."/>
            <person name="Riley R."/>
            <person name="Tritt A."/>
            <person name="Adam C."/>
            <person name="Daum C."/>
            <person name="Floudas D."/>
            <person name="Sun H."/>
            <person name="Yadav J.S."/>
            <person name="Pangilinan J."/>
            <person name="Larsson K.H."/>
            <person name="Matsuura K."/>
            <person name="Barry K."/>
            <person name="Labutti K."/>
            <person name="Kuo R."/>
            <person name="Ohm R.A."/>
            <person name="Bhattacharya S.S."/>
            <person name="Shirouzu T."/>
            <person name="Yoshinaga Y."/>
            <person name="Martin F.M."/>
            <person name="Grigoriev I.V."/>
            <person name="Hibbett D.S."/>
        </authorList>
    </citation>
    <scope>NUCLEOTIDE SEQUENCE [LARGE SCALE GENOMIC DNA]</scope>
    <source>
        <strain evidence="2 3">HHB14362 ss-1</strain>
    </source>
</reference>
<dbReference type="InterPro" id="IPR000719">
    <property type="entry name" value="Prot_kinase_dom"/>
</dbReference>
<keyword evidence="3" id="KW-1185">Reference proteome</keyword>
<dbReference type="STRING" id="1314782.A0A165PWF6"/>
<dbReference type="GO" id="GO:0005524">
    <property type="term" value="F:ATP binding"/>
    <property type="evidence" value="ECO:0007669"/>
    <property type="project" value="InterPro"/>
</dbReference>
<dbReference type="PROSITE" id="PS50011">
    <property type="entry name" value="PROTEIN_KINASE_DOM"/>
    <property type="match status" value="1"/>
</dbReference>
<dbReference type="EMBL" id="KV425605">
    <property type="protein sequence ID" value="KZT21586.1"/>
    <property type="molecule type" value="Genomic_DNA"/>
</dbReference>
<dbReference type="PANTHER" id="PTHR23257">
    <property type="entry name" value="SERINE-THREONINE PROTEIN KINASE"/>
    <property type="match status" value="1"/>
</dbReference>
<dbReference type="InterPro" id="IPR050167">
    <property type="entry name" value="Ser_Thr_protein_kinase"/>
</dbReference>
<dbReference type="SUPFAM" id="SSF56112">
    <property type="entry name" value="Protein kinase-like (PK-like)"/>
    <property type="match status" value="1"/>
</dbReference>
<dbReference type="InterPro" id="IPR001245">
    <property type="entry name" value="Ser-Thr/Tyr_kinase_cat_dom"/>
</dbReference>
<dbReference type="Pfam" id="PF07714">
    <property type="entry name" value="PK_Tyr_Ser-Thr"/>
    <property type="match status" value="1"/>
</dbReference>
<dbReference type="Proteomes" id="UP000076761">
    <property type="component" value="Unassembled WGS sequence"/>
</dbReference>
<evidence type="ECO:0000259" key="1">
    <source>
        <dbReference type="PROSITE" id="PS50011"/>
    </source>
</evidence>
<dbReference type="Gene3D" id="1.10.510.10">
    <property type="entry name" value="Transferase(Phosphotransferase) domain 1"/>
    <property type="match status" value="1"/>
</dbReference>
<accession>A0A165PWF6</accession>
<organism evidence="2 3">
    <name type="scientific">Neolentinus lepideus HHB14362 ss-1</name>
    <dbReference type="NCBI Taxonomy" id="1314782"/>
    <lineage>
        <taxon>Eukaryota</taxon>
        <taxon>Fungi</taxon>
        <taxon>Dikarya</taxon>
        <taxon>Basidiomycota</taxon>
        <taxon>Agaricomycotina</taxon>
        <taxon>Agaricomycetes</taxon>
        <taxon>Gloeophyllales</taxon>
        <taxon>Gloeophyllaceae</taxon>
        <taxon>Neolentinus</taxon>
    </lineage>
</organism>